<dbReference type="EMBL" id="AFYH01021479">
    <property type="status" value="NOT_ANNOTATED_CDS"/>
    <property type="molecule type" value="Genomic_DNA"/>
</dbReference>
<dbReference type="HOGENOM" id="CLU_025331_0_0_1"/>
<dbReference type="AlphaFoldDB" id="H3BFH7"/>
<dbReference type="EMBL" id="AFYH01021482">
    <property type="status" value="NOT_ANNOTATED_CDS"/>
    <property type="molecule type" value="Genomic_DNA"/>
</dbReference>
<dbReference type="PANTHER" id="PTHR12219">
    <property type="entry name" value="NADH-UBIQUINONE OXIDOREDUCTASE"/>
    <property type="match status" value="1"/>
</dbReference>
<dbReference type="PANTHER" id="PTHR12219:SF17">
    <property type="entry name" value="WD REPEAT-CONTAINING PROTEIN 93"/>
    <property type="match status" value="1"/>
</dbReference>
<dbReference type="eggNOG" id="ENOG502QW2J">
    <property type="taxonomic scope" value="Eukaryota"/>
</dbReference>
<dbReference type="FunCoup" id="H3BFH7">
    <property type="interactions" value="17"/>
</dbReference>
<dbReference type="InterPro" id="IPR006885">
    <property type="entry name" value="NADH_UbQ_FeS_4_mit-like"/>
</dbReference>
<evidence type="ECO:0000313" key="1">
    <source>
        <dbReference type="Ensembl" id="ENSLACP00000020648.1"/>
    </source>
</evidence>
<evidence type="ECO:0000313" key="2">
    <source>
        <dbReference type="Proteomes" id="UP000008672"/>
    </source>
</evidence>
<dbReference type="OMA" id="YSHETES"/>
<keyword evidence="2" id="KW-1185">Reference proteome</keyword>
<dbReference type="InterPro" id="IPR036322">
    <property type="entry name" value="WD40_repeat_dom_sf"/>
</dbReference>
<organism evidence="1 2">
    <name type="scientific">Latimeria chalumnae</name>
    <name type="common">Coelacanth</name>
    <dbReference type="NCBI Taxonomy" id="7897"/>
    <lineage>
        <taxon>Eukaryota</taxon>
        <taxon>Metazoa</taxon>
        <taxon>Chordata</taxon>
        <taxon>Craniata</taxon>
        <taxon>Vertebrata</taxon>
        <taxon>Euteleostomi</taxon>
        <taxon>Coelacanthiformes</taxon>
        <taxon>Coelacanthidae</taxon>
        <taxon>Latimeria</taxon>
    </lineage>
</organism>
<dbReference type="GeneTree" id="ENSGT00390000009995"/>
<dbReference type="SUPFAM" id="SSF50978">
    <property type="entry name" value="WD40 repeat-like"/>
    <property type="match status" value="1"/>
</dbReference>
<proteinExistence type="predicted"/>
<dbReference type="EMBL" id="AFYH01021477">
    <property type="status" value="NOT_ANNOTATED_CDS"/>
    <property type="molecule type" value="Genomic_DNA"/>
</dbReference>
<dbReference type="GO" id="GO:0022900">
    <property type="term" value="P:electron transport chain"/>
    <property type="evidence" value="ECO:0007669"/>
    <property type="project" value="InterPro"/>
</dbReference>
<reference evidence="1" key="3">
    <citation type="submission" date="2025-09" db="UniProtKB">
        <authorList>
            <consortium name="Ensembl"/>
        </authorList>
    </citation>
    <scope>IDENTIFICATION</scope>
</reference>
<dbReference type="STRING" id="7897.ENSLACP00000020648"/>
<dbReference type="Gene3D" id="2.130.10.10">
    <property type="entry name" value="YVTN repeat-like/Quinoprotein amine dehydrogenase"/>
    <property type="match status" value="1"/>
</dbReference>
<gene>
    <name evidence="1" type="primary">WDR93</name>
</gene>
<sequence>PLEVPTPSEDSRSEDEDGYYLKDPEQAHDYLPQPFRFVDKLVHRVIDSVWEIIHEKEETERVRKSRVKPAEYSAMAEVQISGRVNCVVTSGNGAYIFAALSRGLAVFSAPDNVLVHLWEEESVEITTLSVVVAGNENYLVATLDDMGVARLFSFSKDCITLIRVLNEVEDVSRRTVCHLFKLSQGGDYAGVLLEGKKKKKKIDVVATPPPQKSQPTSHPAWGFPNPPPTVLPLYHFLVKRCSKNVPFLFPTPPVAVELKLIPPPLILKIKPPKPIAGTQFKSSADALQKTDDGSIIGSGQNHSVSARHLEVHEDVFSKQYTKTRRDSISARKEDKLRKNKFSRVPILVRHNGGAVYVVYKHDDDDVCLTAAEKGSNVQDTEPKPDVVWPCARPIICSALSPCNSYLALGFEDGIVTVWDMYLGFPLGVISLQGEGIVIKSLQFLVSSAAARERNLFSTIPASSRRQVLLHCQDGSVYLATVGGGREVTTVKLTDARSEDPECIASAVEPALFMDNLVLAIFRNGSVSLLDGADGNPICQLTLPPSHMLADPWDPVFALDAETQTLILRGDKRLCADELVEGKEPASSLFLFHLSTLPSVEAFSSEQKKVSSPAWLSTWERRCELFLQERLRSVGERNKEIMEGWSQLKGRADIVQQTKKIR</sequence>
<dbReference type="InParanoid" id="H3BFH7"/>
<accession>H3BFH7</accession>
<name>H3BFH7_LATCH</name>
<dbReference type="Pfam" id="PF21030">
    <property type="entry name" value="WDR93"/>
    <property type="match status" value="2"/>
</dbReference>
<dbReference type="Ensembl" id="ENSLACT00000020788.1">
    <property type="protein sequence ID" value="ENSLACP00000020648.1"/>
    <property type="gene ID" value="ENSLACG00000018143.1"/>
</dbReference>
<dbReference type="InterPro" id="IPR049547">
    <property type="entry name" value="WDR93_beta-prop"/>
</dbReference>
<dbReference type="Proteomes" id="UP000008672">
    <property type="component" value="Unassembled WGS sequence"/>
</dbReference>
<protein>
    <submittedName>
        <fullName evidence="1">WD repeat domain 93</fullName>
    </submittedName>
</protein>
<reference evidence="1" key="2">
    <citation type="submission" date="2025-08" db="UniProtKB">
        <authorList>
            <consortium name="Ensembl"/>
        </authorList>
    </citation>
    <scope>IDENTIFICATION</scope>
</reference>
<reference evidence="2" key="1">
    <citation type="submission" date="2011-08" db="EMBL/GenBank/DDBJ databases">
        <title>The draft genome of Latimeria chalumnae.</title>
        <authorList>
            <person name="Di Palma F."/>
            <person name="Alfoldi J."/>
            <person name="Johnson J."/>
            <person name="Berlin A."/>
            <person name="Gnerre S."/>
            <person name="Jaffe D."/>
            <person name="MacCallum I."/>
            <person name="Young S."/>
            <person name="Walker B.J."/>
            <person name="Lander E."/>
            <person name="Lindblad-Toh K."/>
        </authorList>
    </citation>
    <scope>NUCLEOTIDE SEQUENCE [LARGE SCALE GENOMIC DNA]</scope>
    <source>
        <strain evidence="2">Wild caught</strain>
    </source>
</reference>
<dbReference type="InterPro" id="IPR015943">
    <property type="entry name" value="WD40/YVTN_repeat-like_dom_sf"/>
</dbReference>
<dbReference type="EMBL" id="AFYH01021481">
    <property type="status" value="NOT_ANNOTATED_CDS"/>
    <property type="molecule type" value="Genomic_DNA"/>
</dbReference>
<dbReference type="EMBL" id="AFYH01021480">
    <property type="status" value="NOT_ANNOTATED_CDS"/>
    <property type="molecule type" value="Genomic_DNA"/>
</dbReference>
<dbReference type="EMBL" id="AFYH01021478">
    <property type="status" value="NOT_ANNOTATED_CDS"/>
    <property type="molecule type" value="Genomic_DNA"/>
</dbReference>